<feature type="domain" description="HTH cro/C1-type" evidence="1">
    <location>
        <begin position="25"/>
        <end position="79"/>
    </location>
</feature>
<protein>
    <submittedName>
        <fullName evidence="2">Helix-turn-helix transcriptional regulator</fullName>
    </submittedName>
</protein>
<evidence type="ECO:0000313" key="3">
    <source>
        <dbReference type="Proteomes" id="UP001479933"/>
    </source>
</evidence>
<dbReference type="SUPFAM" id="SSF47413">
    <property type="entry name" value="lambda repressor-like DNA-binding domains"/>
    <property type="match status" value="1"/>
</dbReference>
<gene>
    <name evidence="2" type="ORF">RVF87_04355</name>
</gene>
<dbReference type="CDD" id="cd00093">
    <property type="entry name" value="HTH_XRE"/>
    <property type="match status" value="1"/>
</dbReference>
<reference evidence="2 3" key="1">
    <citation type="journal article" date="2023" name="Virus Evol.">
        <title>Computational host range prediction-The good, the bad, and the ugly.</title>
        <authorList>
            <person name="Howell A.A."/>
            <person name="Versoza C.J."/>
            <person name="Pfeifer S.P."/>
        </authorList>
    </citation>
    <scope>NUCLEOTIDE SEQUENCE [LARGE SCALE GENOMIC DNA]</scope>
    <source>
        <strain evidence="2 3">1610/1b</strain>
    </source>
</reference>
<name>A0ABZ2U3M2_9ACTN</name>
<dbReference type="RefSeq" id="WP_066168650.1">
    <property type="nucleotide sequence ID" value="NZ_CP136137.1"/>
</dbReference>
<dbReference type="SMART" id="SM00530">
    <property type="entry name" value="HTH_XRE"/>
    <property type="match status" value="1"/>
</dbReference>
<dbReference type="Proteomes" id="UP001479933">
    <property type="component" value="Chromosome"/>
</dbReference>
<dbReference type="Gene3D" id="1.10.260.40">
    <property type="entry name" value="lambda repressor-like DNA-binding domains"/>
    <property type="match status" value="1"/>
</dbReference>
<keyword evidence="3" id="KW-1185">Reference proteome</keyword>
<organism evidence="2 3">
    <name type="scientific">Gordonia hydrophobica</name>
    <dbReference type="NCBI Taxonomy" id="40516"/>
    <lineage>
        <taxon>Bacteria</taxon>
        <taxon>Bacillati</taxon>
        <taxon>Actinomycetota</taxon>
        <taxon>Actinomycetes</taxon>
        <taxon>Mycobacteriales</taxon>
        <taxon>Gordoniaceae</taxon>
        <taxon>Gordonia</taxon>
    </lineage>
</organism>
<accession>A0ABZ2U3M2</accession>
<proteinExistence type="predicted"/>
<dbReference type="PROSITE" id="PS50943">
    <property type="entry name" value="HTH_CROC1"/>
    <property type="match status" value="1"/>
</dbReference>
<dbReference type="EMBL" id="CP136137">
    <property type="protein sequence ID" value="WYY08315.1"/>
    <property type="molecule type" value="Genomic_DNA"/>
</dbReference>
<sequence>MAPTSLARLSIVAAPLYREELGAHLRDLRHRRGERLADTASRAGVSTQYLSEIERGRKDPSSEIVEAVSVALGTTVGDVAIAVGHRLRDLARAPGTSLRARAFALAA</sequence>
<evidence type="ECO:0000313" key="2">
    <source>
        <dbReference type="EMBL" id="WYY08315.1"/>
    </source>
</evidence>
<dbReference type="InterPro" id="IPR001387">
    <property type="entry name" value="Cro/C1-type_HTH"/>
</dbReference>
<dbReference type="Pfam" id="PF13560">
    <property type="entry name" value="HTH_31"/>
    <property type="match status" value="1"/>
</dbReference>
<evidence type="ECO:0000259" key="1">
    <source>
        <dbReference type="PROSITE" id="PS50943"/>
    </source>
</evidence>
<dbReference type="InterPro" id="IPR010982">
    <property type="entry name" value="Lambda_DNA-bd_dom_sf"/>
</dbReference>